<evidence type="ECO:0000256" key="6">
    <source>
        <dbReference type="SAM" id="Coils"/>
    </source>
</evidence>
<reference evidence="9" key="1">
    <citation type="submission" date="2020-10" db="EMBL/GenBank/DDBJ databases">
        <authorList>
            <person name="Gilroy R."/>
        </authorList>
    </citation>
    <scope>NUCLEOTIDE SEQUENCE</scope>
    <source>
        <strain evidence="9">ChiBcec7-5410</strain>
    </source>
</reference>
<gene>
    <name evidence="9" type="ORF">IAC43_02785</name>
</gene>
<evidence type="ECO:0000256" key="5">
    <source>
        <dbReference type="ARBA" id="ARBA00023136"/>
    </source>
</evidence>
<proteinExistence type="predicted"/>
<evidence type="ECO:0000256" key="4">
    <source>
        <dbReference type="ARBA" id="ARBA00022989"/>
    </source>
</evidence>
<accession>A0A9D1KRH0</accession>
<dbReference type="NCBIfam" id="TIGR00704">
    <property type="entry name" value="NaPi_cotrn_rel"/>
    <property type="match status" value="1"/>
</dbReference>
<feature type="domain" description="PhoU" evidence="8">
    <location>
        <begin position="357"/>
        <end position="443"/>
    </location>
</feature>
<feature type="transmembrane region" description="Helical" evidence="7">
    <location>
        <begin position="148"/>
        <end position="169"/>
    </location>
</feature>
<keyword evidence="6" id="KW-0175">Coiled coil</keyword>
<evidence type="ECO:0000256" key="2">
    <source>
        <dbReference type="ARBA" id="ARBA00022475"/>
    </source>
</evidence>
<feature type="domain" description="PhoU" evidence="8">
    <location>
        <begin position="470"/>
        <end position="544"/>
    </location>
</feature>
<evidence type="ECO:0000259" key="8">
    <source>
        <dbReference type="Pfam" id="PF01895"/>
    </source>
</evidence>
<name>A0A9D1KRH0_9FIRM</name>
<dbReference type="Gene3D" id="1.20.58.220">
    <property type="entry name" value="Phosphate transport system protein phou homolog 2, domain 2"/>
    <property type="match status" value="1"/>
</dbReference>
<sequence>MTIFNFLTLLGGLALTLYGMNVMGNGLTKTSGGKLEAILEKFAGNPFKGLLFGAIVTAVVQSSSATTVMVVGFVNSGIMKLTQAVGIIMGANIGTTITSWLLAMTSISSDNFLIQMLKPTSFAPILAAIGIVYIMFYKNEKKKHLGDVFLGFTILMTGMSMMSVAVAPLANVPEFTGILTLFSNPILGMLCGALLTGIIQSSAASIGILQALCVTDAITYSTALPIIMGQNIGTCVTALLSSVGASKNARRTALIHLYFNVIGTVLFMVLFYTADAFVDFAFLDMPANAFGISVIHSLFNVAATIVLFPFGNLLVKLSCMTIRDDDQLETVSEFQTLDDRFLSNPAYAIERAMQVTNRMCEICKTGLLEAFDLVIGKYDESSEQKIEALEQKVDHFEDKLGTYLVKLSKYELSQEDSRKISILLHSIGDIERMSDHSVELARSAREMDEKGMTFSGSARNEMQVFTDALRDIVTRTSEVFEKEDVALARTVEPLEQVIDDLNAQIKQNHVERLKNGECTIEMGFVLSDISTCYERLADHCSNLAVCQIQVHKGEYDTHEYLQAVKQKNEVFDREKEKFALAYHLS</sequence>
<dbReference type="Proteomes" id="UP000824160">
    <property type="component" value="Unassembled WGS sequence"/>
</dbReference>
<feature type="transmembrane region" description="Helical" evidence="7">
    <location>
        <begin position="86"/>
        <end position="107"/>
    </location>
</feature>
<protein>
    <submittedName>
        <fullName evidence="9">Na/Pi cotransporter family protein</fullName>
    </submittedName>
</protein>
<dbReference type="PANTHER" id="PTHR10010">
    <property type="entry name" value="SOLUTE CARRIER FAMILY 34 SODIUM PHOSPHATE , MEMBER 2-RELATED"/>
    <property type="match status" value="1"/>
</dbReference>
<dbReference type="AlphaFoldDB" id="A0A9D1KRH0"/>
<dbReference type="InterPro" id="IPR004633">
    <property type="entry name" value="NaPi_cotrn-rel/YqeW-like"/>
</dbReference>
<keyword evidence="2" id="KW-1003">Cell membrane</keyword>
<dbReference type="EMBL" id="DVLW01000076">
    <property type="protein sequence ID" value="HIT94090.1"/>
    <property type="molecule type" value="Genomic_DNA"/>
</dbReference>
<keyword evidence="4 7" id="KW-1133">Transmembrane helix</keyword>
<dbReference type="GO" id="GO:0005436">
    <property type="term" value="F:sodium:phosphate symporter activity"/>
    <property type="evidence" value="ECO:0007669"/>
    <property type="project" value="InterPro"/>
</dbReference>
<evidence type="ECO:0000313" key="10">
    <source>
        <dbReference type="Proteomes" id="UP000824160"/>
    </source>
</evidence>
<dbReference type="Pfam" id="PF02690">
    <property type="entry name" value="Na_Pi_cotrans"/>
    <property type="match status" value="2"/>
</dbReference>
<dbReference type="SUPFAM" id="SSF109755">
    <property type="entry name" value="PhoU-like"/>
    <property type="match status" value="1"/>
</dbReference>
<evidence type="ECO:0000256" key="7">
    <source>
        <dbReference type="SAM" id="Phobius"/>
    </source>
</evidence>
<reference evidence="9" key="2">
    <citation type="journal article" date="2021" name="PeerJ">
        <title>Extensive microbial diversity within the chicken gut microbiome revealed by metagenomics and culture.</title>
        <authorList>
            <person name="Gilroy R."/>
            <person name="Ravi A."/>
            <person name="Getino M."/>
            <person name="Pursley I."/>
            <person name="Horton D.L."/>
            <person name="Alikhan N.F."/>
            <person name="Baker D."/>
            <person name="Gharbi K."/>
            <person name="Hall N."/>
            <person name="Watson M."/>
            <person name="Adriaenssens E.M."/>
            <person name="Foster-Nyarko E."/>
            <person name="Jarju S."/>
            <person name="Secka A."/>
            <person name="Antonio M."/>
            <person name="Oren A."/>
            <person name="Chaudhuri R.R."/>
            <person name="La Ragione R."/>
            <person name="Hildebrand F."/>
            <person name="Pallen M.J."/>
        </authorList>
    </citation>
    <scope>NUCLEOTIDE SEQUENCE</scope>
    <source>
        <strain evidence="9">ChiBcec7-5410</strain>
    </source>
</reference>
<feature type="transmembrane region" description="Helical" evidence="7">
    <location>
        <begin position="257"/>
        <end position="274"/>
    </location>
</feature>
<dbReference type="InterPro" id="IPR003841">
    <property type="entry name" value="Na/Pi_transpt"/>
</dbReference>
<evidence type="ECO:0000256" key="3">
    <source>
        <dbReference type="ARBA" id="ARBA00022692"/>
    </source>
</evidence>
<evidence type="ECO:0000313" key="9">
    <source>
        <dbReference type="EMBL" id="HIT94090.1"/>
    </source>
</evidence>
<dbReference type="InterPro" id="IPR026022">
    <property type="entry name" value="PhoU_dom"/>
</dbReference>
<feature type="transmembrane region" description="Helical" evidence="7">
    <location>
        <begin position="50"/>
        <end position="74"/>
    </location>
</feature>
<dbReference type="NCBIfam" id="NF037997">
    <property type="entry name" value="Na_Pi_symport"/>
    <property type="match status" value="1"/>
</dbReference>
<feature type="coiled-coil region" evidence="6">
    <location>
        <begin position="379"/>
        <end position="406"/>
    </location>
</feature>
<evidence type="ECO:0000256" key="1">
    <source>
        <dbReference type="ARBA" id="ARBA00004651"/>
    </source>
</evidence>
<keyword evidence="3 7" id="KW-0812">Transmembrane</keyword>
<organism evidence="9 10">
    <name type="scientific">Candidatus Faecivivens stercoripullorum</name>
    <dbReference type="NCBI Taxonomy" id="2840805"/>
    <lineage>
        <taxon>Bacteria</taxon>
        <taxon>Bacillati</taxon>
        <taxon>Bacillota</taxon>
        <taxon>Clostridia</taxon>
        <taxon>Eubacteriales</taxon>
        <taxon>Oscillospiraceae</taxon>
        <taxon>Oscillospiraceae incertae sedis</taxon>
        <taxon>Candidatus Faecivivens</taxon>
    </lineage>
</organism>
<keyword evidence="5 7" id="KW-0472">Membrane</keyword>
<dbReference type="GO" id="GO:0044341">
    <property type="term" value="P:sodium-dependent phosphate transport"/>
    <property type="evidence" value="ECO:0007669"/>
    <property type="project" value="InterPro"/>
</dbReference>
<dbReference type="PANTHER" id="PTHR10010:SF46">
    <property type="entry name" value="SODIUM-DEPENDENT PHOSPHATE TRANSPORT PROTEIN 2B"/>
    <property type="match status" value="1"/>
</dbReference>
<comment type="subcellular location">
    <subcellularLocation>
        <location evidence="1">Cell membrane</location>
        <topology evidence="1">Multi-pass membrane protein</topology>
    </subcellularLocation>
</comment>
<dbReference type="InterPro" id="IPR038078">
    <property type="entry name" value="PhoU-like_sf"/>
</dbReference>
<comment type="caution">
    <text evidence="9">The sequence shown here is derived from an EMBL/GenBank/DDBJ whole genome shotgun (WGS) entry which is preliminary data.</text>
</comment>
<dbReference type="Pfam" id="PF01895">
    <property type="entry name" value="PhoU"/>
    <property type="match status" value="2"/>
</dbReference>
<feature type="transmembrane region" description="Helical" evidence="7">
    <location>
        <begin position="119"/>
        <end position="136"/>
    </location>
</feature>
<feature type="transmembrane region" description="Helical" evidence="7">
    <location>
        <begin position="294"/>
        <end position="315"/>
    </location>
</feature>
<dbReference type="GO" id="GO:0005886">
    <property type="term" value="C:plasma membrane"/>
    <property type="evidence" value="ECO:0007669"/>
    <property type="project" value="UniProtKB-SubCell"/>
</dbReference>